<accession>A0ABD1D2E0</accession>
<comment type="caution">
    <text evidence="6">The sequence shown here is derived from an EMBL/GenBank/DDBJ whole genome shotgun (WGS) entry which is preliminary data.</text>
</comment>
<comment type="similarity">
    <text evidence="2 4">Belongs to the AB hydrolase superfamily. Lipase family.</text>
</comment>
<dbReference type="AlphaFoldDB" id="A0ABD1D2E0"/>
<comment type="subcellular location">
    <subcellularLocation>
        <location evidence="1">Secreted</location>
    </subcellularLocation>
</comment>
<dbReference type="InterPro" id="IPR029058">
    <property type="entry name" value="AB_hydrolase_fold"/>
</dbReference>
<dbReference type="PRINTS" id="PR00821">
    <property type="entry name" value="TAGLIPASE"/>
</dbReference>
<dbReference type="InterPro" id="IPR000734">
    <property type="entry name" value="TAG_lipase"/>
</dbReference>
<gene>
    <name evidence="6" type="ORF">pipiens_012421</name>
</gene>
<dbReference type="Proteomes" id="UP001562425">
    <property type="component" value="Unassembled WGS sequence"/>
</dbReference>
<evidence type="ECO:0000259" key="5">
    <source>
        <dbReference type="Pfam" id="PF00151"/>
    </source>
</evidence>
<organism evidence="6 7">
    <name type="scientific">Culex pipiens pipiens</name>
    <name type="common">Northern house mosquito</name>
    <dbReference type="NCBI Taxonomy" id="38569"/>
    <lineage>
        <taxon>Eukaryota</taxon>
        <taxon>Metazoa</taxon>
        <taxon>Ecdysozoa</taxon>
        <taxon>Arthropoda</taxon>
        <taxon>Hexapoda</taxon>
        <taxon>Insecta</taxon>
        <taxon>Pterygota</taxon>
        <taxon>Neoptera</taxon>
        <taxon>Endopterygota</taxon>
        <taxon>Diptera</taxon>
        <taxon>Nematocera</taxon>
        <taxon>Culicoidea</taxon>
        <taxon>Culicidae</taxon>
        <taxon>Culicinae</taxon>
        <taxon>Culicini</taxon>
        <taxon>Culex</taxon>
        <taxon>Culex</taxon>
    </lineage>
</organism>
<dbReference type="InterPro" id="IPR013818">
    <property type="entry name" value="Lipase"/>
</dbReference>
<proteinExistence type="inferred from homology"/>
<keyword evidence="3" id="KW-0964">Secreted</keyword>
<reference evidence="6 7" key="1">
    <citation type="submission" date="2024-05" db="EMBL/GenBank/DDBJ databases">
        <title>Culex pipiens pipiens assembly and annotation.</title>
        <authorList>
            <person name="Alout H."/>
            <person name="Durand T."/>
        </authorList>
    </citation>
    <scope>NUCLEOTIDE SEQUENCE [LARGE SCALE GENOMIC DNA]</scope>
    <source>
        <strain evidence="6">HA-2024</strain>
        <tissue evidence="6">Whole body</tissue>
    </source>
</reference>
<protein>
    <recommendedName>
        <fullName evidence="5">Lipase domain-containing protein</fullName>
    </recommendedName>
</protein>
<keyword evidence="7" id="KW-1185">Reference proteome</keyword>
<dbReference type="EMBL" id="JBEHCU010007919">
    <property type="protein sequence ID" value="KAL1390333.1"/>
    <property type="molecule type" value="Genomic_DNA"/>
</dbReference>
<dbReference type="GO" id="GO:0005576">
    <property type="term" value="C:extracellular region"/>
    <property type="evidence" value="ECO:0007669"/>
    <property type="project" value="UniProtKB-SubCell"/>
</dbReference>
<evidence type="ECO:0000256" key="4">
    <source>
        <dbReference type="RuleBase" id="RU004262"/>
    </source>
</evidence>
<evidence type="ECO:0000313" key="7">
    <source>
        <dbReference type="Proteomes" id="UP001562425"/>
    </source>
</evidence>
<dbReference type="Gene3D" id="3.40.50.1820">
    <property type="entry name" value="alpha/beta hydrolase"/>
    <property type="match status" value="1"/>
</dbReference>
<evidence type="ECO:0000256" key="3">
    <source>
        <dbReference type="ARBA" id="ARBA00022525"/>
    </source>
</evidence>
<evidence type="ECO:0000313" key="6">
    <source>
        <dbReference type="EMBL" id="KAL1390333.1"/>
    </source>
</evidence>
<feature type="domain" description="Lipase" evidence="5">
    <location>
        <begin position="60"/>
        <end position="233"/>
    </location>
</feature>
<name>A0ABD1D2E0_CULPP</name>
<evidence type="ECO:0000256" key="2">
    <source>
        <dbReference type="ARBA" id="ARBA00010701"/>
    </source>
</evidence>
<dbReference type="SUPFAM" id="SSF53474">
    <property type="entry name" value="alpha/beta-Hydrolases"/>
    <property type="match status" value="1"/>
</dbReference>
<dbReference type="PANTHER" id="PTHR11610:SF178">
    <property type="entry name" value="LIPASE MEMBER H-A-LIKE PROTEIN"/>
    <property type="match status" value="1"/>
</dbReference>
<sequence length="246" mass="27329">MTSWLLGSTWAASGRTRRGLRELFNVTSDNNLAQLMDIVIGLVKNEDARIHCKETIVPEKEVTIFCGHKDSRNFQEIVLDDPDLQGKINLTKPIFFVIHGWTDNGTKLWEQGIADNVVQFMDQNACVVSWARLADYEYTVSAIKHVPIVAEYLTKFVRFINRNGIPLSSFTLAGHSLGAHISGQVGRSLNGHLGAIYGMDPAQALFTAPFDRGFPLRLDRSDAKYVQMIITSRGQAGVLNGDGHEL</sequence>
<evidence type="ECO:0000256" key="1">
    <source>
        <dbReference type="ARBA" id="ARBA00004613"/>
    </source>
</evidence>
<dbReference type="PANTHER" id="PTHR11610">
    <property type="entry name" value="LIPASE"/>
    <property type="match status" value="1"/>
</dbReference>
<dbReference type="Pfam" id="PF00151">
    <property type="entry name" value="Lipase"/>
    <property type="match status" value="1"/>
</dbReference>